<dbReference type="GO" id="GO:0016887">
    <property type="term" value="F:ATP hydrolysis activity"/>
    <property type="evidence" value="ECO:0007669"/>
    <property type="project" value="InterPro"/>
</dbReference>
<gene>
    <name evidence="10" type="ordered locus">YPK_1461</name>
</gene>
<dbReference type="Pfam" id="PF00005">
    <property type="entry name" value="ABC_tran"/>
    <property type="match status" value="1"/>
</dbReference>
<dbReference type="InterPro" id="IPR027417">
    <property type="entry name" value="P-loop_NTPase"/>
</dbReference>
<dbReference type="SMART" id="SM00382">
    <property type="entry name" value="AAA"/>
    <property type="match status" value="1"/>
</dbReference>
<keyword evidence="5" id="KW-0067">ATP-binding</keyword>
<dbReference type="PROSITE" id="PS50893">
    <property type="entry name" value="ABC_TRANSPORTER_2"/>
    <property type="match status" value="1"/>
</dbReference>
<evidence type="ECO:0000256" key="4">
    <source>
        <dbReference type="ARBA" id="ARBA00022741"/>
    </source>
</evidence>
<dbReference type="GO" id="GO:0015408">
    <property type="term" value="F:ABC-type ferric iron transporter activity"/>
    <property type="evidence" value="ECO:0007669"/>
    <property type="project" value="InterPro"/>
</dbReference>
<sequence>MSTLELHHIGKSYQSVMVLDRIDLHVPPGSRTAIVGPSGSGKTTLLRIIAGFETPDAGKVILQGKAMFDGTTYVPAHKRGIGFVPQDGALFPHFTVAGNIGYGLKGSQRDKERRINELMDMVALDRRLSALWPHEISGGQQQRVALARALAQRPVLMLLDEPFSALDTALRASTRKAVAELLSEANIASILVTHDQTEALSFADQVAVMRAGKLAHVGPPQELYLRPVDEPTATFLGETLMLTAQLDTGLAHCALGQVKVDNPHRRGEARIMLRPEQITLTPLRPEQYNAASCLAKVIAIDFAGFISTLTLQIISSGETIEIKTISREDLHVGLTVGLDIMGQAHIFAE</sequence>
<keyword evidence="1" id="KW-0813">Transport</keyword>
<keyword evidence="3" id="KW-0410">Iron transport</keyword>
<dbReference type="SUPFAM" id="SSF52540">
    <property type="entry name" value="P-loop containing nucleoside triphosphate hydrolases"/>
    <property type="match status" value="1"/>
</dbReference>
<evidence type="ECO:0000256" key="5">
    <source>
        <dbReference type="ARBA" id="ARBA00022840"/>
    </source>
</evidence>
<dbReference type="GO" id="GO:0015697">
    <property type="term" value="P:quaternary ammonium group transport"/>
    <property type="evidence" value="ECO:0007669"/>
    <property type="project" value="UniProtKB-ARBA"/>
</dbReference>
<dbReference type="InterPro" id="IPR017871">
    <property type="entry name" value="ABC_transporter-like_CS"/>
</dbReference>
<proteinExistence type="predicted"/>
<evidence type="ECO:0000256" key="1">
    <source>
        <dbReference type="ARBA" id="ARBA00022448"/>
    </source>
</evidence>
<dbReference type="SUPFAM" id="SSF50331">
    <property type="entry name" value="MOP-like"/>
    <property type="match status" value="1"/>
</dbReference>
<dbReference type="KEGG" id="ypy:YPK_1461"/>
<reference evidence="10" key="1">
    <citation type="submission" date="2008-02" db="EMBL/GenBank/DDBJ databases">
        <title>Complete sequence of Yersinia pseudotuberculosis YPIII.</title>
        <authorList>
            <consortium name="US DOE Joint Genome Institute"/>
            <person name="Challacombe J.F."/>
            <person name="Bruce D."/>
            <person name="Detter J.C."/>
            <person name="Green L."/>
            <person name="Land M."/>
            <person name="Munk C."/>
            <person name="Lindler L.E."/>
            <person name="Nikolich M.P."/>
            <person name="Brettin T."/>
        </authorList>
    </citation>
    <scope>NUCLEOTIDE SEQUENCE</scope>
    <source>
        <strain evidence="10">YPIII</strain>
    </source>
</reference>
<evidence type="ECO:0000256" key="2">
    <source>
        <dbReference type="ARBA" id="ARBA00022475"/>
    </source>
</evidence>
<evidence type="ECO:0000256" key="8">
    <source>
        <dbReference type="ARBA" id="ARBA00023136"/>
    </source>
</evidence>
<protein>
    <submittedName>
        <fullName evidence="10">ABC transporter related</fullName>
    </submittedName>
</protein>
<keyword evidence="2" id="KW-1003">Cell membrane</keyword>
<keyword evidence="6" id="KW-0408">Iron</keyword>
<dbReference type="PATRIC" id="fig|502800.11.peg.2097"/>
<dbReference type="PANTHER" id="PTHR42781">
    <property type="entry name" value="SPERMIDINE/PUTRESCINE IMPORT ATP-BINDING PROTEIN POTA"/>
    <property type="match status" value="1"/>
</dbReference>
<dbReference type="Gene3D" id="3.40.50.300">
    <property type="entry name" value="P-loop containing nucleotide triphosphate hydrolases"/>
    <property type="match status" value="1"/>
</dbReference>
<evidence type="ECO:0000256" key="6">
    <source>
        <dbReference type="ARBA" id="ARBA00023004"/>
    </source>
</evidence>
<dbReference type="InterPro" id="IPR003593">
    <property type="entry name" value="AAA+_ATPase"/>
</dbReference>
<dbReference type="PROSITE" id="PS00211">
    <property type="entry name" value="ABC_TRANSPORTER_1"/>
    <property type="match status" value="1"/>
</dbReference>
<dbReference type="InterPro" id="IPR003439">
    <property type="entry name" value="ABC_transporter-like_ATP-bd"/>
</dbReference>
<organism evidence="10">
    <name type="scientific">Yersinia pseudotuberculosis serotype O:3 (strain YPIII)</name>
    <dbReference type="NCBI Taxonomy" id="502800"/>
    <lineage>
        <taxon>Bacteria</taxon>
        <taxon>Pseudomonadati</taxon>
        <taxon>Pseudomonadota</taxon>
        <taxon>Gammaproteobacteria</taxon>
        <taxon>Enterobacterales</taxon>
        <taxon>Yersiniaceae</taxon>
        <taxon>Yersinia</taxon>
    </lineage>
</organism>
<dbReference type="Gene3D" id="2.40.50.450">
    <property type="match status" value="1"/>
</dbReference>
<dbReference type="RefSeq" id="WP_012303902.1">
    <property type="nucleotide sequence ID" value="NZ_CP009792.1"/>
</dbReference>
<dbReference type="CDD" id="cd03259">
    <property type="entry name" value="ABC_Carb_Solutes_like"/>
    <property type="match status" value="1"/>
</dbReference>
<name>A0A0H3B1S6_YERPY</name>
<dbReference type="GO" id="GO:0016020">
    <property type="term" value="C:membrane"/>
    <property type="evidence" value="ECO:0007669"/>
    <property type="project" value="InterPro"/>
</dbReference>
<keyword evidence="7" id="KW-0406">Ion transport</keyword>
<keyword evidence="4" id="KW-0547">Nucleotide-binding</keyword>
<dbReference type="InterPro" id="IPR015853">
    <property type="entry name" value="ABC_transpr_FbpC"/>
</dbReference>
<evidence type="ECO:0000256" key="3">
    <source>
        <dbReference type="ARBA" id="ARBA00022496"/>
    </source>
</evidence>
<accession>A0A0H3B1S6</accession>
<dbReference type="InterPro" id="IPR050093">
    <property type="entry name" value="ABC_SmlMolc_Importer"/>
</dbReference>
<evidence type="ECO:0000313" key="10">
    <source>
        <dbReference type="EMBL" id="ACA67754.1"/>
    </source>
</evidence>
<dbReference type="FunFam" id="3.40.50.300:FF:000425">
    <property type="entry name" value="Probable ABC transporter, ATP-binding subunit"/>
    <property type="match status" value="1"/>
</dbReference>
<dbReference type="PANTHER" id="PTHR42781:SF4">
    <property type="entry name" value="SPERMIDINE_PUTRESCINE IMPORT ATP-BINDING PROTEIN POTA"/>
    <property type="match status" value="1"/>
</dbReference>
<evidence type="ECO:0000259" key="9">
    <source>
        <dbReference type="PROSITE" id="PS50893"/>
    </source>
</evidence>
<dbReference type="GO" id="GO:0005524">
    <property type="term" value="F:ATP binding"/>
    <property type="evidence" value="ECO:0007669"/>
    <property type="project" value="UniProtKB-KW"/>
</dbReference>
<keyword evidence="8" id="KW-0472">Membrane</keyword>
<dbReference type="EMBL" id="CP000950">
    <property type="protein sequence ID" value="ACA67754.1"/>
    <property type="molecule type" value="Genomic_DNA"/>
</dbReference>
<dbReference type="AlphaFoldDB" id="A0A0H3B1S6"/>
<feature type="domain" description="ABC transporter" evidence="9">
    <location>
        <begin position="4"/>
        <end position="236"/>
    </location>
</feature>
<dbReference type="InterPro" id="IPR008995">
    <property type="entry name" value="Mo/tungstate-bd_C_term_dom"/>
</dbReference>
<evidence type="ECO:0000256" key="7">
    <source>
        <dbReference type="ARBA" id="ARBA00023065"/>
    </source>
</evidence>